<feature type="chain" id="PRO_5010282161" evidence="1">
    <location>
        <begin position="24"/>
        <end position="344"/>
    </location>
</feature>
<name>A0A1I1JUJ8_9HYPH</name>
<protein>
    <submittedName>
        <fullName evidence="3">Glycine betaine/proline transport system substrate-binding protein</fullName>
    </submittedName>
</protein>
<dbReference type="AlphaFoldDB" id="A0A1I1JUJ8"/>
<evidence type="ECO:0000313" key="3">
    <source>
        <dbReference type="EMBL" id="SFC52196.1"/>
    </source>
</evidence>
<accession>A0A1I1JUJ8</accession>
<gene>
    <name evidence="3" type="ORF">SAMN04488059_10699</name>
</gene>
<dbReference type="InterPro" id="IPR007210">
    <property type="entry name" value="ABC_Gly_betaine_transp_sub-bd"/>
</dbReference>
<dbReference type="Gene3D" id="3.40.190.100">
    <property type="entry name" value="Glycine betaine-binding periplasmic protein, domain 2"/>
    <property type="match status" value="1"/>
</dbReference>
<feature type="domain" description="ABC-type glycine betaine transport system substrate-binding" evidence="2">
    <location>
        <begin position="53"/>
        <end position="329"/>
    </location>
</feature>
<sequence>MTARLWRLAAMMAVALSVGPAVAQFTVLDQTQDGETAQRQETAPPPPICGTQPVTVAKMAWPSAELLAEIHVRLLRQEFGCDVSITPGDLAATGSSMGSTGQPAVAPEMWVTRIADVWNAGIEAQMLRPAASSYVESQFEGWFMPDYLAAEHPELRVASNLADGLSAVAAKEKLRFISCPVDWACAVINRNLITALGLTDLVELVEPANRFEMDTLIAEAVNLRQAVLLYYWQPNAVLAQLNFVPLDMGAYDQEAARCLAQVVCASPKPSAFASETVVVALAEWVFTDIPAIAAYFQRSSMPLEVMNGLLAKLSEPGATAEGVAERFVAGQETVWRAWVGAGAG</sequence>
<evidence type="ECO:0000256" key="1">
    <source>
        <dbReference type="SAM" id="SignalP"/>
    </source>
</evidence>
<keyword evidence="1" id="KW-0732">Signal</keyword>
<evidence type="ECO:0000313" key="4">
    <source>
        <dbReference type="Proteomes" id="UP000182258"/>
    </source>
</evidence>
<dbReference type="GO" id="GO:0022857">
    <property type="term" value="F:transmembrane transporter activity"/>
    <property type="evidence" value="ECO:0007669"/>
    <property type="project" value="InterPro"/>
</dbReference>
<dbReference type="OrthoDB" id="9786266at2"/>
<dbReference type="Proteomes" id="UP000182258">
    <property type="component" value="Unassembled WGS sequence"/>
</dbReference>
<dbReference type="EMBL" id="FOMB01000006">
    <property type="protein sequence ID" value="SFC52196.1"/>
    <property type="molecule type" value="Genomic_DNA"/>
</dbReference>
<proteinExistence type="predicted"/>
<dbReference type="GO" id="GO:0043190">
    <property type="term" value="C:ATP-binding cassette (ABC) transporter complex"/>
    <property type="evidence" value="ECO:0007669"/>
    <property type="project" value="InterPro"/>
</dbReference>
<feature type="signal peptide" evidence="1">
    <location>
        <begin position="1"/>
        <end position="23"/>
    </location>
</feature>
<dbReference type="Pfam" id="PF04069">
    <property type="entry name" value="OpuAC"/>
    <property type="match status" value="1"/>
</dbReference>
<reference evidence="3 4" key="1">
    <citation type="submission" date="2016-10" db="EMBL/GenBank/DDBJ databases">
        <authorList>
            <person name="de Groot N.N."/>
        </authorList>
    </citation>
    <scope>NUCLEOTIDE SEQUENCE [LARGE SCALE GENOMIC DNA]</scope>
    <source>
        <strain evidence="3 4">CGMCC 1.10210</strain>
    </source>
</reference>
<dbReference type="SUPFAM" id="SSF53850">
    <property type="entry name" value="Periplasmic binding protein-like II"/>
    <property type="match status" value="1"/>
</dbReference>
<organism evidence="3 4">
    <name type="scientific">Devosia psychrophila</name>
    <dbReference type="NCBI Taxonomy" id="728005"/>
    <lineage>
        <taxon>Bacteria</taxon>
        <taxon>Pseudomonadati</taxon>
        <taxon>Pseudomonadota</taxon>
        <taxon>Alphaproteobacteria</taxon>
        <taxon>Hyphomicrobiales</taxon>
        <taxon>Devosiaceae</taxon>
        <taxon>Devosia</taxon>
    </lineage>
</organism>
<dbReference type="RefSeq" id="WP_046171374.1">
    <property type="nucleotide sequence ID" value="NZ_FOMB01000006.1"/>
</dbReference>
<dbReference type="STRING" id="728005.SAMN04488059_10699"/>
<evidence type="ECO:0000259" key="2">
    <source>
        <dbReference type="Pfam" id="PF04069"/>
    </source>
</evidence>